<evidence type="ECO:0000256" key="6">
    <source>
        <dbReference type="SAM" id="Phobius"/>
    </source>
</evidence>
<proteinExistence type="predicted"/>
<evidence type="ECO:0000256" key="3">
    <source>
        <dbReference type="ARBA" id="ARBA00022692"/>
    </source>
</evidence>
<evidence type="ECO:0000313" key="9">
    <source>
        <dbReference type="Proteomes" id="UP001159427"/>
    </source>
</evidence>
<keyword evidence="2" id="KW-1003">Cell membrane</keyword>
<feature type="transmembrane region" description="Helical" evidence="6">
    <location>
        <begin position="229"/>
        <end position="251"/>
    </location>
</feature>
<comment type="subcellular location">
    <subcellularLocation>
        <location evidence="1">Cell membrane</location>
        <topology evidence="1">Multi-pass membrane protein</topology>
    </subcellularLocation>
</comment>
<sequence>IIIVSLCLCLVTTIFSYTKIISTLRQSQILVHSHNVSVAGRQPRPLIPLNITRYRKAVYSALWVQVTLVVFYLPYGIVVALTNQNEISVSFYLARQFTVTLVYLNSSFNPFLYCWKMREVRQAENFTRDNNQSTIQELYCSAEFTGEVHQELIALSVVNIFLSTTAVLGNTLILVALHRASSLHPPSKLLCRNLAATGLCVGCIVEPLQVSYWISAVDEIWNICQFTAVANYITGYILCSVSLLTLTAISVDRLLALLLRLRYRRVVTLRRAYITIIVFWVASIIGTLTNFWNPLITSWLLYIETASCLTTTILSYAKIFFTLRHNRTHVRGSFAQRRPSKTISPNIARYRKAVSSALWMEVIFVVCYMPYGIAAALTPQRRMPLSFYLARQFTATLVFLYSSLNPLLFCWKVREVRQAVKDILKQLFCLCC</sequence>
<reference evidence="8 9" key="1">
    <citation type="submission" date="2022-05" db="EMBL/GenBank/DDBJ databases">
        <authorList>
            <consortium name="Genoscope - CEA"/>
            <person name="William W."/>
        </authorList>
    </citation>
    <scope>NUCLEOTIDE SEQUENCE [LARGE SCALE GENOMIC DNA]</scope>
</reference>
<feature type="transmembrane region" description="Helical" evidence="6">
    <location>
        <begin position="62"/>
        <end position="82"/>
    </location>
</feature>
<keyword evidence="9" id="KW-1185">Reference proteome</keyword>
<dbReference type="CDD" id="cd00637">
    <property type="entry name" value="7tm_classA_rhodopsin-like"/>
    <property type="match status" value="2"/>
</dbReference>
<dbReference type="Pfam" id="PF00001">
    <property type="entry name" value="7tm_1"/>
    <property type="match status" value="1"/>
</dbReference>
<evidence type="ECO:0000256" key="5">
    <source>
        <dbReference type="ARBA" id="ARBA00023136"/>
    </source>
</evidence>
<gene>
    <name evidence="8" type="ORF">PEVE_00005919</name>
</gene>
<feature type="transmembrane region" description="Helical" evidence="6">
    <location>
        <begin position="272"/>
        <end position="293"/>
    </location>
</feature>
<protein>
    <recommendedName>
        <fullName evidence="7">G-protein coupled receptors family 1 profile domain-containing protein</fullName>
    </recommendedName>
</protein>
<dbReference type="EMBL" id="CALNXI010001380">
    <property type="protein sequence ID" value="CAH3167060.1"/>
    <property type="molecule type" value="Genomic_DNA"/>
</dbReference>
<accession>A0ABN8QMB8</accession>
<keyword evidence="3 6" id="KW-0812">Transmembrane</keyword>
<comment type="caution">
    <text evidence="8">The sequence shown here is derived from an EMBL/GenBank/DDBJ whole genome shotgun (WGS) entry which is preliminary data.</text>
</comment>
<feature type="transmembrane region" description="Helical" evidence="6">
    <location>
        <begin position="299"/>
        <end position="321"/>
    </location>
</feature>
<dbReference type="InterPro" id="IPR000276">
    <property type="entry name" value="GPCR_Rhodpsn"/>
</dbReference>
<feature type="transmembrane region" description="Helical" evidence="6">
    <location>
        <begin position="358"/>
        <end position="377"/>
    </location>
</feature>
<organism evidence="8 9">
    <name type="scientific">Porites evermanni</name>
    <dbReference type="NCBI Taxonomy" id="104178"/>
    <lineage>
        <taxon>Eukaryota</taxon>
        <taxon>Metazoa</taxon>
        <taxon>Cnidaria</taxon>
        <taxon>Anthozoa</taxon>
        <taxon>Hexacorallia</taxon>
        <taxon>Scleractinia</taxon>
        <taxon>Fungiina</taxon>
        <taxon>Poritidae</taxon>
        <taxon>Porites</taxon>
    </lineage>
</organism>
<dbReference type="SUPFAM" id="SSF81321">
    <property type="entry name" value="Family A G protein-coupled receptor-like"/>
    <property type="match status" value="2"/>
</dbReference>
<evidence type="ECO:0000256" key="1">
    <source>
        <dbReference type="ARBA" id="ARBA00004651"/>
    </source>
</evidence>
<feature type="transmembrane region" description="Helical" evidence="6">
    <location>
        <begin position="89"/>
        <end position="108"/>
    </location>
</feature>
<dbReference type="PANTHER" id="PTHR22750">
    <property type="entry name" value="G-PROTEIN COUPLED RECEPTOR"/>
    <property type="match status" value="1"/>
</dbReference>
<feature type="transmembrane region" description="Helical" evidence="6">
    <location>
        <begin position="152"/>
        <end position="177"/>
    </location>
</feature>
<evidence type="ECO:0000259" key="7">
    <source>
        <dbReference type="PROSITE" id="PS50262"/>
    </source>
</evidence>
<evidence type="ECO:0000313" key="8">
    <source>
        <dbReference type="EMBL" id="CAH3167060.1"/>
    </source>
</evidence>
<feature type="domain" description="G-protein coupled receptors family 1 profile" evidence="7">
    <location>
        <begin position="169"/>
        <end position="409"/>
    </location>
</feature>
<name>A0ABN8QMB8_9CNID</name>
<feature type="non-terminal residue" evidence="8">
    <location>
        <position position="1"/>
    </location>
</feature>
<dbReference type="Gene3D" id="1.20.1070.10">
    <property type="entry name" value="Rhodopsin 7-helix transmembrane proteins"/>
    <property type="match status" value="2"/>
</dbReference>
<keyword evidence="4 6" id="KW-1133">Transmembrane helix</keyword>
<keyword evidence="5 6" id="KW-0472">Membrane</keyword>
<dbReference type="InterPro" id="IPR017452">
    <property type="entry name" value="GPCR_Rhodpsn_7TM"/>
</dbReference>
<evidence type="ECO:0000256" key="4">
    <source>
        <dbReference type="ARBA" id="ARBA00022989"/>
    </source>
</evidence>
<feature type="transmembrane region" description="Helical" evidence="6">
    <location>
        <begin position="389"/>
        <end position="411"/>
    </location>
</feature>
<dbReference type="PRINTS" id="PR00237">
    <property type="entry name" value="GPCRRHODOPSN"/>
</dbReference>
<dbReference type="Proteomes" id="UP001159427">
    <property type="component" value="Unassembled WGS sequence"/>
</dbReference>
<feature type="domain" description="G-protein coupled receptors family 1 profile" evidence="7">
    <location>
        <begin position="1"/>
        <end position="113"/>
    </location>
</feature>
<dbReference type="PROSITE" id="PS50262">
    <property type="entry name" value="G_PROTEIN_RECEP_F1_2"/>
    <property type="match status" value="2"/>
</dbReference>
<evidence type="ECO:0000256" key="2">
    <source>
        <dbReference type="ARBA" id="ARBA00022475"/>
    </source>
</evidence>